<dbReference type="GO" id="GO:0016485">
    <property type="term" value="P:protein processing"/>
    <property type="evidence" value="ECO:0007669"/>
    <property type="project" value="UniProtKB-UniRule"/>
</dbReference>
<dbReference type="Pfam" id="PF06105">
    <property type="entry name" value="Aph-1"/>
    <property type="match status" value="1"/>
</dbReference>
<proteinExistence type="inferred from homology"/>
<dbReference type="InterPro" id="IPR009294">
    <property type="entry name" value="Aph-1"/>
</dbReference>
<keyword evidence="10" id="KW-1185">Reference proteome</keyword>
<evidence type="ECO:0000313" key="9">
    <source>
        <dbReference type="Ensembl" id="ENSMGAP00000000067.3"/>
    </source>
</evidence>
<gene>
    <name evidence="9" type="primary">APH1A</name>
</gene>
<organism evidence="9 10">
    <name type="scientific">Meleagris gallopavo</name>
    <name type="common">Wild turkey</name>
    <dbReference type="NCBI Taxonomy" id="9103"/>
    <lineage>
        <taxon>Eukaryota</taxon>
        <taxon>Metazoa</taxon>
        <taxon>Chordata</taxon>
        <taxon>Craniata</taxon>
        <taxon>Vertebrata</taxon>
        <taxon>Euteleostomi</taxon>
        <taxon>Archelosauria</taxon>
        <taxon>Archosauria</taxon>
        <taxon>Dinosauria</taxon>
        <taxon>Saurischia</taxon>
        <taxon>Theropoda</taxon>
        <taxon>Coelurosauria</taxon>
        <taxon>Aves</taxon>
        <taxon>Neognathae</taxon>
        <taxon>Galloanserae</taxon>
        <taxon>Galliformes</taxon>
        <taxon>Phasianidae</taxon>
        <taxon>Meleagridinae</taxon>
        <taxon>Meleagris</taxon>
    </lineage>
</organism>
<dbReference type="GO" id="GO:0007219">
    <property type="term" value="P:Notch signaling pathway"/>
    <property type="evidence" value="ECO:0007669"/>
    <property type="project" value="UniProtKB-UniRule"/>
</dbReference>
<feature type="transmembrane region" description="Helical" evidence="7">
    <location>
        <begin position="242"/>
        <end position="264"/>
    </location>
</feature>
<evidence type="ECO:0000256" key="7">
    <source>
        <dbReference type="RuleBase" id="RU369072"/>
    </source>
</evidence>
<reference evidence="9 10" key="1">
    <citation type="journal article" date="2010" name="PLoS Biol.">
        <title>Multi-platform next-generation sequencing of the domestic turkey (Meleagris gallopavo): genome assembly and analysis.</title>
        <authorList>
            <person name="Dalloul R.A."/>
            <person name="Long J.A."/>
            <person name="Zimin A.V."/>
            <person name="Aslam L."/>
            <person name="Beal K."/>
            <person name="Blomberg L.A."/>
            <person name="Bouffard P."/>
            <person name="Burt D.W."/>
            <person name="Crasta O."/>
            <person name="Crooijmans R.P."/>
            <person name="Cooper K."/>
            <person name="Coulombe R.A."/>
            <person name="De S."/>
            <person name="Delany M.E."/>
            <person name="Dodgson J.B."/>
            <person name="Dong J.J."/>
            <person name="Evans C."/>
            <person name="Frederickson K.M."/>
            <person name="Flicek P."/>
            <person name="Florea L."/>
            <person name="Folkerts O."/>
            <person name="Groenen M.A."/>
            <person name="Harkins T.T."/>
            <person name="Herrero J."/>
            <person name="Hoffmann S."/>
            <person name="Megens H.J."/>
            <person name="Jiang A."/>
            <person name="de Jong P."/>
            <person name="Kaiser P."/>
            <person name="Kim H."/>
            <person name="Kim K.W."/>
            <person name="Kim S."/>
            <person name="Langenberger D."/>
            <person name="Lee M.K."/>
            <person name="Lee T."/>
            <person name="Mane S."/>
            <person name="Marcais G."/>
            <person name="Marz M."/>
            <person name="McElroy A.P."/>
            <person name="Modise T."/>
            <person name="Nefedov M."/>
            <person name="Notredame C."/>
            <person name="Paton I.R."/>
            <person name="Payne W.S."/>
            <person name="Pertea G."/>
            <person name="Prickett D."/>
            <person name="Puiu D."/>
            <person name="Qioa D."/>
            <person name="Raineri E."/>
            <person name="Ruffier M."/>
            <person name="Salzberg S.L."/>
            <person name="Schatz M.C."/>
            <person name="Scheuring C."/>
            <person name="Schmidt C.J."/>
            <person name="Schroeder S."/>
            <person name="Searle S.M."/>
            <person name="Smith E.J."/>
            <person name="Smith J."/>
            <person name="Sonstegard T.S."/>
            <person name="Stadler P.F."/>
            <person name="Tafer H."/>
            <person name="Tu Z.J."/>
            <person name="Van Tassell C.P."/>
            <person name="Vilella A.J."/>
            <person name="Williams K.P."/>
            <person name="Yorke J.A."/>
            <person name="Zhang L."/>
            <person name="Zhang H.B."/>
            <person name="Zhang X."/>
            <person name="Zhang Y."/>
            <person name="Reed K.M."/>
        </authorList>
    </citation>
    <scope>NUCLEOTIDE SEQUENCE [LARGE SCALE GENOMIC DNA]</scope>
</reference>
<feature type="transmembrane region" description="Helical" evidence="7">
    <location>
        <begin position="270"/>
        <end position="289"/>
    </location>
</feature>
<evidence type="ECO:0000256" key="8">
    <source>
        <dbReference type="SAM" id="MobiDB-lite"/>
    </source>
</evidence>
<feature type="transmembrane region" description="Helical" evidence="7">
    <location>
        <begin position="120"/>
        <end position="139"/>
    </location>
</feature>
<dbReference type="InParanoid" id="G1MPV0"/>
<feature type="compositionally biased region" description="Low complexity" evidence="8">
    <location>
        <begin position="53"/>
        <end position="71"/>
    </location>
</feature>
<feature type="region of interest" description="Disordered" evidence="8">
    <location>
        <begin position="1"/>
        <end position="71"/>
    </location>
</feature>
<keyword evidence="5 7" id="KW-1133">Transmembrane helix</keyword>
<evidence type="ECO:0000256" key="6">
    <source>
        <dbReference type="ARBA" id="ARBA00023136"/>
    </source>
</evidence>
<comment type="subcellular location">
    <subcellularLocation>
        <location evidence="1 7">Membrane</location>
        <topology evidence="1 7">Multi-pass membrane protein</topology>
    </subcellularLocation>
</comment>
<dbReference type="AlphaFoldDB" id="G1MPV0"/>
<comment type="similarity">
    <text evidence="2 7">Belongs to the APH-1 family.</text>
</comment>
<comment type="caution">
    <text evidence="7">Lacks conserved residue(s) required for the propagation of feature annotation.</text>
</comment>
<feature type="compositionally biased region" description="Pro residues" evidence="8">
    <location>
        <begin position="39"/>
        <end position="52"/>
    </location>
</feature>
<reference evidence="9" key="2">
    <citation type="submission" date="2025-08" db="UniProtKB">
        <authorList>
            <consortium name="Ensembl"/>
        </authorList>
    </citation>
    <scope>IDENTIFICATION</scope>
</reference>
<reference evidence="9" key="3">
    <citation type="submission" date="2025-09" db="UniProtKB">
        <authorList>
            <consortium name="Ensembl"/>
        </authorList>
    </citation>
    <scope>IDENTIFICATION</scope>
</reference>
<comment type="function">
    <text evidence="7">Potential subunit of the gamma-secretase complex, an endoprotease complex that catalyzes the intramembrane cleavage of integral proteins such as Notch receptors.</text>
</comment>
<protein>
    <recommendedName>
        <fullName evidence="7">Gamma-secretase subunit APH-1</fullName>
        <shortName evidence="7">APH-1</shortName>
    </recommendedName>
</protein>
<evidence type="ECO:0000256" key="5">
    <source>
        <dbReference type="ARBA" id="ARBA00022989"/>
    </source>
</evidence>
<dbReference type="PANTHER" id="PTHR12889">
    <property type="entry name" value="GAMMA-SECRETASE SUBUNIT APH-1"/>
    <property type="match status" value="1"/>
</dbReference>
<feature type="transmembrane region" description="Helical" evidence="7">
    <location>
        <begin position="208"/>
        <end position="230"/>
    </location>
</feature>
<name>G1MPV0_MELGA</name>
<keyword evidence="4 7" id="KW-0914">Notch signaling pathway</keyword>
<accession>G1MPV0</accession>
<dbReference type="Ensembl" id="ENSMGAT00000000698.3">
    <property type="protein sequence ID" value="ENSMGAP00000000067.3"/>
    <property type="gene ID" value="ENSMGAG00000000683.3"/>
</dbReference>
<evidence type="ECO:0000256" key="2">
    <source>
        <dbReference type="ARBA" id="ARBA00005577"/>
    </source>
</evidence>
<comment type="subunit">
    <text evidence="7">Component of the gamma-secretase complex.</text>
</comment>
<evidence type="ECO:0000256" key="3">
    <source>
        <dbReference type="ARBA" id="ARBA00022692"/>
    </source>
</evidence>
<evidence type="ECO:0000313" key="10">
    <source>
        <dbReference type="Proteomes" id="UP000001645"/>
    </source>
</evidence>
<keyword evidence="6 7" id="KW-0472">Membrane</keyword>
<feature type="transmembrane region" description="Helical" evidence="7">
    <location>
        <begin position="86"/>
        <end position="108"/>
    </location>
</feature>
<dbReference type="HOGENOM" id="CLU_086389_0_0_1"/>
<dbReference type="Proteomes" id="UP000001645">
    <property type="component" value="Chromosome 27"/>
</dbReference>
<dbReference type="Bgee" id="ENSMGAG00000000683">
    <property type="expression patterns" value="Expressed in testis and 17 other cell types or tissues"/>
</dbReference>
<evidence type="ECO:0000256" key="1">
    <source>
        <dbReference type="ARBA" id="ARBA00004141"/>
    </source>
</evidence>
<feature type="transmembrane region" description="Helical" evidence="7">
    <location>
        <begin position="170"/>
        <end position="188"/>
    </location>
</feature>
<dbReference type="GeneTree" id="ENSGT00390000002049"/>
<dbReference type="GO" id="GO:0070765">
    <property type="term" value="C:gamma-secretase complex"/>
    <property type="evidence" value="ECO:0007669"/>
    <property type="project" value="UniProtKB-UniRule"/>
</dbReference>
<evidence type="ECO:0000256" key="4">
    <source>
        <dbReference type="ARBA" id="ARBA00022976"/>
    </source>
</evidence>
<keyword evidence="3 7" id="KW-0812">Transmembrane</keyword>
<sequence>MSPTTPRFASPPTAKGALFAPRSLPAYNSRRAPRSLHPLPFPSPPLPPPPRPLGAGPSSSVVPESPSARRSPSSLLTVAADRCGSIILVAGAFFWLVSLLLASLIWFISVHLSDQGNARLQYGLLVFGAAVSVLLQEAFRFAYFKLLKKADEGLATISEDGRSPISLKQMAYVSGLSFGIISGVFSVINILADSIGPGIVGIHGDSPYYFITSAFLTMAVVLLHTFWGVIFFDACEKRRYWCLGLVVISHLVTSGLTFLNPWYVASLVPIYIITFCMGIWAFFTAGGSLHNILKCLSCKKWAGQGGASDMGVSLWPSGVVCGLIFVWSQELDSVILMGSFQLGILYGSVPCGHFGGSTSAARMQGGLWALGVCSIS</sequence>